<dbReference type="EMBL" id="JBHTIW010000024">
    <property type="protein sequence ID" value="MFD0922734.1"/>
    <property type="molecule type" value="Genomic_DNA"/>
</dbReference>
<organism evidence="7 8">
    <name type="scientific">Saccharopolyspora rosea</name>
    <dbReference type="NCBI Taxonomy" id="524884"/>
    <lineage>
        <taxon>Bacteria</taxon>
        <taxon>Bacillati</taxon>
        <taxon>Actinomycetota</taxon>
        <taxon>Actinomycetes</taxon>
        <taxon>Pseudonocardiales</taxon>
        <taxon>Pseudonocardiaceae</taxon>
        <taxon>Saccharopolyspora</taxon>
    </lineage>
</organism>
<dbReference type="RefSeq" id="WP_263247585.1">
    <property type="nucleotide sequence ID" value="NZ_BAABLT010000038.1"/>
</dbReference>
<dbReference type="SUPFAM" id="SSF53335">
    <property type="entry name" value="S-adenosyl-L-methionine-dependent methyltransferases"/>
    <property type="match status" value="1"/>
</dbReference>
<dbReference type="InterPro" id="IPR040800">
    <property type="entry name" value="MycE_N"/>
</dbReference>
<evidence type="ECO:0000313" key="8">
    <source>
        <dbReference type="Proteomes" id="UP001597018"/>
    </source>
</evidence>
<keyword evidence="4" id="KW-0949">S-adenosyl-L-methionine</keyword>
<protein>
    <submittedName>
        <fullName evidence="7">Class I SAM-dependent methyltransferase</fullName>
        <ecNumber evidence="7">2.1.1.-</ecNumber>
    </submittedName>
</protein>
<dbReference type="InterPro" id="IPR029063">
    <property type="entry name" value="SAM-dependent_MTases_sf"/>
</dbReference>
<dbReference type="Pfam" id="PF17843">
    <property type="entry name" value="MycE_N"/>
    <property type="match status" value="1"/>
</dbReference>
<evidence type="ECO:0000256" key="2">
    <source>
        <dbReference type="ARBA" id="ARBA00022603"/>
    </source>
</evidence>
<dbReference type="EC" id="2.1.1.-" evidence="7"/>
<keyword evidence="5" id="KW-0045">Antibiotic biosynthesis</keyword>
<evidence type="ECO:0000259" key="6">
    <source>
        <dbReference type="Pfam" id="PF17843"/>
    </source>
</evidence>
<keyword evidence="3 7" id="KW-0808">Transferase</keyword>
<reference evidence="8" key="1">
    <citation type="journal article" date="2019" name="Int. J. Syst. Evol. Microbiol.">
        <title>The Global Catalogue of Microorganisms (GCM) 10K type strain sequencing project: providing services to taxonomists for standard genome sequencing and annotation.</title>
        <authorList>
            <consortium name="The Broad Institute Genomics Platform"/>
            <consortium name="The Broad Institute Genome Sequencing Center for Infectious Disease"/>
            <person name="Wu L."/>
            <person name="Ma J."/>
        </authorList>
    </citation>
    <scope>NUCLEOTIDE SEQUENCE [LARGE SCALE GENOMIC DNA]</scope>
    <source>
        <strain evidence="8">CCUG 56401</strain>
    </source>
</reference>
<keyword evidence="2 7" id="KW-0489">Methyltransferase</keyword>
<evidence type="ECO:0000256" key="4">
    <source>
        <dbReference type="ARBA" id="ARBA00022691"/>
    </source>
</evidence>
<keyword evidence="8" id="KW-1185">Reference proteome</keyword>
<name>A0ABW3FW06_9PSEU</name>
<proteinExistence type="predicted"/>
<dbReference type="GO" id="GO:0008168">
    <property type="term" value="F:methyltransferase activity"/>
    <property type="evidence" value="ECO:0007669"/>
    <property type="project" value="UniProtKB-KW"/>
</dbReference>
<dbReference type="GO" id="GO:0032259">
    <property type="term" value="P:methylation"/>
    <property type="evidence" value="ECO:0007669"/>
    <property type="project" value="UniProtKB-KW"/>
</dbReference>
<comment type="caution">
    <text evidence="7">The sequence shown here is derived from an EMBL/GenBank/DDBJ whole genome shotgun (WGS) entry which is preliminary data.</text>
</comment>
<comment type="pathway">
    <text evidence="1">Antibiotic biosynthesis.</text>
</comment>
<evidence type="ECO:0000256" key="5">
    <source>
        <dbReference type="ARBA" id="ARBA00023194"/>
    </source>
</evidence>
<evidence type="ECO:0000256" key="1">
    <source>
        <dbReference type="ARBA" id="ARBA00004792"/>
    </source>
</evidence>
<evidence type="ECO:0000313" key="7">
    <source>
        <dbReference type="EMBL" id="MFD0922734.1"/>
    </source>
</evidence>
<dbReference type="Gene3D" id="3.40.50.150">
    <property type="entry name" value="Vaccinia Virus protein VP39"/>
    <property type="match status" value="1"/>
</dbReference>
<evidence type="ECO:0000256" key="3">
    <source>
        <dbReference type="ARBA" id="ARBA00022679"/>
    </source>
</evidence>
<gene>
    <name evidence="7" type="ORF">ACFQ16_23555</name>
</gene>
<dbReference type="Proteomes" id="UP001597018">
    <property type="component" value="Unassembled WGS sequence"/>
</dbReference>
<accession>A0ABW3FW06</accession>
<feature type="domain" description="Methyltransferase MycE N-terminal" evidence="6">
    <location>
        <begin position="9"/>
        <end position="110"/>
    </location>
</feature>
<sequence>MADDDPELTERLLSIADTGREEAETRLAAEDPDQVATALLTEVACRAAVVEETARPVTAQFDVGFGGRRRGYQVSGGGDVVPGWADQPPVLLALDLVELLLAVYGAPHHRAPSLRVHVEDRPGPRTAAPDDPWFAEHDAARATAHRLVAGCSAYRPDLVPLAMRFGTDKWGAHWYARHYDRYFAPLRDQRVRILELGVGGYDSPTEGGASARMWKHYFRRGLVHGVDLFDKSALTEPRITFLRGDQADAADLDRIGRATAPLDIVIDDGSHENADVLRSFAVLFPLLRPGGLYVIEDLQTSYWPGWGGNPDDPDDPLITTTFVKSLVDGLHHQERPGHEATDTDLSVVGLHVHHNIAFIEKGVNGEQSYPSWLPRDENPVTRLRA</sequence>
<dbReference type="Gene3D" id="3.30.1050.30">
    <property type="match status" value="1"/>
</dbReference>